<feature type="domain" description="O-methyltransferase C-terminal" evidence="5">
    <location>
        <begin position="159"/>
        <end position="350"/>
    </location>
</feature>
<evidence type="ECO:0000313" key="7">
    <source>
        <dbReference type="Proteomes" id="UP000800235"/>
    </source>
</evidence>
<protein>
    <submittedName>
        <fullName evidence="6">S-adenosyl-L-methionine-dependent methyltransferase</fullName>
    </submittedName>
</protein>
<accession>A0A9P4TUN7</accession>
<name>A0A9P4TUN7_9PEZI</name>
<proteinExistence type="predicted"/>
<dbReference type="Gene3D" id="1.10.10.10">
    <property type="entry name" value="Winged helix-like DNA-binding domain superfamily/Winged helix DNA-binding domain"/>
    <property type="match status" value="1"/>
</dbReference>
<dbReference type="Gene3D" id="3.40.50.150">
    <property type="entry name" value="Vaccinia Virus protein VP39"/>
    <property type="match status" value="1"/>
</dbReference>
<evidence type="ECO:0000256" key="4">
    <source>
        <dbReference type="PIRSR" id="PIRSR005739-1"/>
    </source>
</evidence>
<dbReference type="OrthoDB" id="1606438at2759"/>
<evidence type="ECO:0000256" key="1">
    <source>
        <dbReference type="ARBA" id="ARBA00022603"/>
    </source>
</evidence>
<dbReference type="PANTHER" id="PTHR43712:SF12">
    <property type="entry name" value="STERIGMATOCYSTIN 8-O-METHYLTRANSFERASE"/>
    <property type="match status" value="1"/>
</dbReference>
<dbReference type="InterPro" id="IPR001077">
    <property type="entry name" value="COMT_C"/>
</dbReference>
<evidence type="ECO:0000259" key="5">
    <source>
        <dbReference type="Pfam" id="PF00891"/>
    </source>
</evidence>
<dbReference type="Proteomes" id="UP000800235">
    <property type="component" value="Unassembled WGS sequence"/>
</dbReference>
<dbReference type="GO" id="GO:0008171">
    <property type="term" value="F:O-methyltransferase activity"/>
    <property type="evidence" value="ECO:0007669"/>
    <property type="project" value="InterPro"/>
</dbReference>
<dbReference type="InterPro" id="IPR036390">
    <property type="entry name" value="WH_DNA-bd_sf"/>
</dbReference>
<dbReference type="PROSITE" id="PS51683">
    <property type="entry name" value="SAM_OMT_II"/>
    <property type="match status" value="1"/>
</dbReference>
<dbReference type="Pfam" id="PF00891">
    <property type="entry name" value="Methyltransf_2"/>
    <property type="match status" value="1"/>
</dbReference>
<keyword evidence="1 6" id="KW-0489">Methyltransferase</keyword>
<comment type="caution">
    <text evidence="6">The sequence shown here is derived from an EMBL/GenBank/DDBJ whole genome shotgun (WGS) entry which is preliminary data.</text>
</comment>
<reference evidence="6" key="1">
    <citation type="journal article" date="2020" name="Stud. Mycol.">
        <title>101 Dothideomycetes genomes: a test case for predicting lifestyles and emergence of pathogens.</title>
        <authorList>
            <person name="Haridas S."/>
            <person name="Albert R."/>
            <person name="Binder M."/>
            <person name="Bloem J."/>
            <person name="Labutti K."/>
            <person name="Salamov A."/>
            <person name="Andreopoulos B."/>
            <person name="Baker S."/>
            <person name="Barry K."/>
            <person name="Bills G."/>
            <person name="Bluhm B."/>
            <person name="Cannon C."/>
            <person name="Castanera R."/>
            <person name="Culley D."/>
            <person name="Daum C."/>
            <person name="Ezra D."/>
            <person name="Gonzalez J."/>
            <person name="Henrissat B."/>
            <person name="Kuo A."/>
            <person name="Liang C."/>
            <person name="Lipzen A."/>
            <person name="Lutzoni F."/>
            <person name="Magnuson J."/>
            <person name="Mondo S."/>
            <person name="Nolan M."/>
            <person name="Ohm R."/>
            <person name="Pangilinan J."/>
            <person name="Park H.-J."/>
            <person name="Ramirez L."/>
            <person name="Alfaro M."/>
            <person name="Sun H."/>
            <person name="Tritt A."/>
            <person name="Yoshinaga Y."/>
            <person name="Zwiers L.-H."/>
            <person name="Turgeon B."/>
            <person name="Goodwin S."/>
            <person name="Spatafora J."/>
            <person name="Crous P."/>
            <person name="Grigoriev I."/>
        </authorList>
    </citation>
    <scope>NUCLEOTIDE SEQUENCE</scope>
    <source>
        <strain evidence="6">CBS 130266</strain>
    </source>
</reference>
<dbReference type="PIRSF" id="PIRSF005739">
    <property type="entry name" value="O-mtase"/>
    <property type="match status" value="1"/>
</dbReference>
<sequence length="377" mass="43073">MGFDSSLSMCLTIYLHLHVELEGLLVEFKLLHAHMWFAEELSLHFVYRFKVAQAVPMNDMISFEDLSKKINVDQLTVIRLLRNAMTFHMFHEPKKGFVAHTQDSRLLVEDETLYDFVGCALEDLRPGANNQLEAIEKWPGSQEPNHTGYNIAFNTELPLYRYLSQYPERIRRVSALMAQVMKSGFRDAKRIAELYPWESLGQGTIIDMGGGSGHNSVALARAHSKLKFIVQDLPSVTAQGEANLPAELQGQVSFMAHDFFKDNPVKDATAFFMMNTLHTWSDKYVVQIFKQLVPSLKPGARILVCDRVVPEQGTVSDVEYKEIRSVDIYMMHSVNGRERSAEDIFGLFKETDARFKHFKSYNNSSSLYTICEAVWEP</sequence>
<dbReference type="SUPFAM" id="SSF53335">
    <property type="entry name" value="S-adenosyl-L-methionine-dependent methyltransferases"/>
    <property type="match status" value="1"/>
</dbReference>
<keyword evidence="3" id="KW-0949">S-adenosyl-L-methionine</keyword>
<dbReference type="EMBL" id="MU007069">
    <property type="protein sequence ID" value="KAF2425529.1"/>
    <property type="molecule type" value="Genomic_DNA"/>
</dbReference>
<evidence type="ECO:0000313" key="6">
    <source>
        <dbReference type="EMBL" id="KAF2425529.1"/>
    </source>
</evidence>
<dbReference type="SUPFAM" id="SSF46785">
    <property type="entry name" value="Winged helix' DNA-binding domain"/>
    <property type="match status" value="1"/>
</dbReference>
<evidence type="ECO:0000256" key="2">
    <source>
        <dbReference type="ARBA" id="ARBA00022679"/>
    </source>
</evidence>
<dbReference type="CDD" id="cd02440">
    <property type="entry name" value="AdoMet_MTases"/>
    <property type="match status" value="1"/>
</dbReference>
<feature type="active site" description="Proton acceptor" evidence="4">
    <location>
        <position position="278"/>
    </location>
</feature>
<dbReference type="PANTHER" id="PTHR43712">
    <property type="entry name" value="PUTATIVE (AFU_ORTHOLOGUE AFUA_4G14580)-RELATED"/>
    <property type="match status" value="1"/>
</dbReference>
<dbReference type="InterPro" id="IPR016461">
    <property type="entry name" value="COMT-like"/>
</dbReference>
<dbReference type="InterPro" id="IPR036388">
    <property type="entry name" value="WH-like_DNA-bd_sf"/>
</dbReference>
<evidence type="ECO:0000256" key="3">
    <source>
        <dbReference type="ARBA" id="ARBA00022691"/>
    </source>
</evidence>
<organism evidence="6 7">
    <name type="scientific">Tothia fuscella</name>
    <dbReference type="NCBI Taxonomy" id="1048955"/>
    <lineage>
        <taxon>Eukaryota</taxon>
        <taxon>Fungi</taxon>
        <taxon>Dikarya</taxon>
        <taxon>Ascomycota</taxon>
        <taxon>Pezizomycotina</taxon>
        <taxon>Dothideomycetes</taxon>
        <taxon>Pleosporomycetidae</taxon>
        <taxon>Venturiales</taxon>
        <taxon>Cylindrosympodiaceae</taxon>
        <taxon>Tothia</taxon>
    </lineage>
</organism>
<dbReference type="InterPro" id="IPR029063">
    <property type="entry name" value="SAM-dependent_MTases_sf"/>
</dbReference>
<keyword evidence="7" id="KW-1185">Reference proteome</keyword>
<dbReference type="GO" id="GO:0032259">
    <property type="term" value="P:methylation"/>
    <property type="evidence" value="ECO:0007669"/>
    <property type="project" value="UniProtKB-KW"/>
</dbReference>
<keyword evidence="2" id="KW-0808">Transferase</keyword>
<dbReference type="AlphaFoldDB" id="A0A9P4TUN7"/>
<gene>
    <name evidence="6" type="ORF">EJ08DRAFT_399899</name>
</gene>